<organism evidence="7 8">
    <name type="scientific">Vreelandella populi</name>
    <dbReference type="NCBI Taxonomy" id="2498858"/>
    <lineage>
        <taxon>Bacteria</taxon>
        <taxon>Pseudomonadati</taxon>
        <taxon>Pseudomonadota</taxon>
        <taxon>Gammaproteobacteria</taxon>
        <taxon>Oceanospirillales</taxon>
        <taxon>Halomonadaceae</taxon>
        <taxon>Vreelandella</taxon>
    </lineage>
</organism>
<dbReference type="Gene3D" id="3.40.630.30">
    <property type="match status" value="1"/>
</dbReference>
<evidence type="ECO:0000259" key="6">
    <source>
        <dbReference type="PROSITE" id="PS51186"/>
    </source>
</evidence>
<sequence>MTTELQASDYAALVALEAQAQSGVSDALLKEALAGAETGSHSCVLGRFQEEVLIGYAVLVRLPFDAELQAIGVLPACRHQGVGRELIHSVLAKASEWQSERVLLEVRASNGAAIGLYQRLGFSQDGQRKNYYPAVQGATGREDALLMSRALS</sequence>
<dbReference type="InterPro" id="IPR016181">
    <property type="entry name" value="Acyl_CoA_acyltransferase"/>
</dbReference>
<dbReference type="PANTHER" id="PTHR43420:SF44">
    <property type="entry name" value="ACETYLTRANSFERASE YPEA"/>
    <property type="match status" value="1"/>
</dbReference>
<keyword evidence="8" id="KW-1185">Reference proteome</keyword>
<dbReference type="EMBL" id="RZHD01000005">
    <property type="protein sequence ID" value="RUR46706.1"/>
    <property type="molecule type" value="Genomic_DNA"/>
</dbReference>
<dbReference type="Pfam" id="PF00583">
    <property type="entry name" value="Acetyltransf_1"/>
    <property type="match status" value="1"/>
</dbReference>
<evidence type="ECO:0000313" key="8">
    <source>
        <dbReference type="Proteomes" id="UP000286912"/>
    </source>
</evidence>
<dbReference type="CDD" id="cd04301">
    <property type="entry name" value="NAT_SF"/>
    <property type="match status" value="1"/>
</dbReference>
<dbReference type="PANTHER" id="PTHR43420">
    <property type="entry name" value="ACETYLTRANSFERASE"/>
    <property type="match status" value="1"/>
</dbReference>
<dbReference type="EC" id="2.3.1.266" evidence="5"/>
<evidence type="ECO:0000256" key="3">
    <source>
        <dbReference type="ARBA" id="ARBA00022679"/>
    </source>
</evidence>
<keyword evidence="4" id="KW-0012">Acyltransferase</keyword>
<evidence type="ECO:0000256" key="4">
    <source>
        <dbReference type="ARBA" id="ARBA00023315"/>
    </source>
</evidence>
<evidence type="ECO:0000256" key="1">
    <source>
        <dbReference type="ARBA" id="ARBA00005395"/>
    </source>
</evidence>
<accession>A0A433LD30</accession>
<dbReference type="InterPro" id="IPR006464">
    <property type="entry name" value="AcTrfase_RimI/Ard1"/>
</dbReference>
<feature type="domain" description="N-acetyltransferase" evidence="6">
    <location>
        <begin position="1"/>
        <end position="152"/>
    </location>
</feature>
<keyword evidence="3 7" id="KW-0808">Transferase</keyword>
<dbReference type="InterPro" id="IPR050680">
    <property type="entry name" value="YpeA/RimI_acetyltransf"/>
</dbReference>
<dbReference type="GO" id="GO:0008999">
    <property type="term" value="F:protein-N-terminal-alanine acetyltransferase activity"/>
    <property type="evidence" value="ECO:0007669"/>
    <property type="project" value="UniProtKB-EC"/>
</dbReference>
<comment type="subcellular location">
    <subcellularLocation>
        <location evidence="5">Cytoplasm</location>
    </subcellularLocation>
</comment>
<evidence type="ECO:0000256" key="2">
    <source>
        <dbReference type="ARBA" id="ARBA00022490"/>
    </source>
</evidence>
<dbReference type="RefSeq" id="WP_126950770.1">
    <property type="nucleotide sequence ID" value="NZ_RZHD01000005.1"/>
</dbReference>
<dbReference type="Proteomes" id="UP000286912">
    <property type="component" value="Unassembled WGS sequence"/>
</dbReference>
<dbReference type="InterPro" id="IPR000182">
    <property type="entry name" value="GNAT_dom"/>
</dbReference>
<name>A0A433LD30_9GAMM</name>
<gene>
    <name evidence="7" type="primary">rimI</name>
    <name evidence="7" type="ORF">ELY37_12200</name>
</gene>
<dbReference type="NCBIfam" id="TIGR01575">
    <property type="entry name" value="rimI"/>
    <property type="match status" value="1"/>
</dbReference>
<dbReference type="OrthoDB" id="9796919at2"/>
<protein>
    <recommendedName>
        <fullName evidence="5">[Ribosomal protein bS18]-alanine N-acetyltransferase</fullName>
        <ecNumber evidence="5">2.3.1.266</ecNumber>
    </recommendedName>
</protein>
<reference evidence="7 8" key="1">
    <citation type="submission" date="2018-12" db="EMBL/GenBank/DDBJ databases">
        <title>three novel Halomonas strain isolated from plants.</title>
        <authorList>
            <person name="Sun C."/>
        </authorList>
    </citation>
    <scope>NUCLEOTIDE SEQUENCE [LARGE SCALE GENOMIC DNA]</scope>
    <source>
        <strain evidence="7 8">RC</strain>
    </source>
</reference>
<comment type="similarity">
    <text evidence="1 5">Belongs to the acetyltransferase family. RimI subfamily.</text>
</comment>
<keyword evidence="2 5" id="KW-0963">Cytoplasm</keyword>
<dbReference type="PROSITE" id="PS51186">
    <property type="entry name" value="GNAT"/>
    <property type="match status" value="1"/>
</dbReference>
<dbReference type="AlphaFoldDB" id="A0A433LD30"/>
<comment type="catalytic activity">
    <reaction evidence="5">
        <text>N-terminal L-alanyl-[ribosomal protein bS18] + acetyl-CoA = N-terminal N(alpha)-acetyl-L-alanyl-[ribosomal protein bS18] + CoA + H(+)</text>
        <dbReference type="Rhea" id="RHEA:43756"/>
        <dbReference type="Rhea" id="RHEA-COMP:10676"/>
        <dbReference type="Rhea" id="RHEA-COMP:10677"/>
        <dbReference type="ChEBI" id="CHEBI:15378"/>
        <dbReference type="ChEBI" id="CHEBI:57287"/>
        <dbReference type="ChEBI" id="CHEBI:57288"/>
        <dbReference type="ChEBI" id="CHEBI:64718"/>
        <dbReference type="ChEBI" id="CHEBI:83683"/>
        <dbReference type="EC" id="2.3.1.266"/>
    </reaction>
</comment>
<comment type="caution">
    <text evidence="7">The sequence shown here is derived from an EMBL/GenBank/DDBJ whole genome shotgun (WGS) entry which is preliminary data.</text>
</comment>
<evidence type="ECO:0000313" key="7">
    <source>
        <dbReference type="EMBL" id="RUR46706.1"/>
    </source>
</evidence>
<evidence type="ECO:0000256" key="5">
    <source>
        <dbReference type="RuleBase" id="RU363094"/>
    </source>
</evidence>
<dbReference type="SUPFAM" id="SSF55729">
    <property type="entry name" value="Acyl-CoA N-acyltransferases (Nat)"/>
    <property type="match status" value="1"/>
</dbReference>
<comment type="function">
    <text evidence="5">Acetylates the N-terminal alanine of ribosomal protein bS18.</text>
</comment>
<dbReference type="GO" id="GO:0005737">
    <property type="term" value="C:cytoplasm"/>
    <property type="evidence" value="ECO:0007669"/>
    <property type="project" value="UniProtKB-SubCell"/>
</dbReference>
<proteinExistence type="inferred from homology"/>